<dbReference type="Gene3D" id="1.10.10.10">
    <property type="entry name" value="Winged helix-like DNA-binding domain superfamily/Winged helix DNA-binding domain"/>
    <property type="match status" value="1"/>
</dbReference>
<keyword evidence="1" id="KW-0805">Transcription regulation</keyword>
<dbReference type="SUPFAM" id="SSF46785">
    <property type="entry name" value="Winged helix' DNA-binding domain"/>
    <property type="match status" value="1"/>
</dbReference>
<evidence type="ECO:0000256" key="2">
    <source>
        <dbReference type="ARBA" id="ARBA00023125"/>
    </source>
</evidence>
<evidence type="ECO:0000256" key="3">
    <source>
        <dbReference type="ARBA" id="ARBA00023163"/>
    </source>
</evidence>
<dbReference type="PROSITE" id="PS51077">
    <property type="entry name" value="HTH_ICLR"/>
    <property type="match status" value="1"/>
</dbReference>
<dbReference type="EMBL" id="CP122566">
    <property type="protein sequence ID" value="WGH94485.1"/>
    <property type="molecule type" value="Genomic_DNA"/>
</dbReference>
<dbReference type="InterPro" id="IPR014757">
    <property type="entry name" value="Tscrpt_reg_IclR_C"/>
</dbReference>
<dbReference type="SUPFAM" id="SSF55781">
    <property type="entry name" value="GAF domain-like"/>
    <property type="match status" value="1"/>
</dbReference>
<feature type="domain" description="IclR-ED" evidence="5">
    <location>
        <begin position="64"/>
        <end position="270"/>
    </location>
</feature>
<evidence type="ECO:0000259" key="4">
    <source>
        <dbReference type="PROSITE" id="PS51077"/>
    </source>
</evidence>
<accession>A0AAJ6DD91</accession>
<dbReference type="Gene3D" id="3.30.450.40">
    <property type="match status" value="1"/>
</dbReference>
<keyword evidence="7" id="KW-1185">Reference proteome</keyword>
<feature type="domain" description="HTH iclR-type" evidence="4">
    <location>
        <begin position="1"/>
        <end position="63"/>
    </location>
</feature>
<dbReference type="GO" id="GO:0003677">
    <property type="term" value="F:DNA binding"/>
    <property type="evidence" value="ECO:0007669"/>
    <property type="project" value="UniProtKB-KW"/>
</dbReference>
<dbReference type="GO" id="GO:0045892">
    <property type="term" value="P:negative regulation of DNA-templated transcription"/>
    <property type="evidence" value="ECO:0007669"/>
    <property type="project" value="TreeGrafter"/>
</dbReference>
<keyword evidence="3" id="KW-0804">Transcription</keyword>
<sequence>MPAAQHVLEILLMLSRQRGPVSAQLVSDQLHIPRSTVYHLLNTAIAQGFVIHYPEEKKYGLGPSAVELSHSYVRYEPVSRLASPLLAKLVDETRANGHLSTLYGRNVVYLLNERAEGRPVLVNHVGVRLLAHATASGRAMLAQLPEDQVAAMYSLKSAFTTGEHGQSEGEHKLDDESLEFPVRNIDLLRITTLQKLQEELGEIRQRGYASEHSEVTEGFSSVSVAICDRNAWPVAAMTLTYIPAKTTPEQHDKLVTALRRYANILEKRLM</sequence>
<dbReference type="InterPro" id="IPR036388">
    <property type="entry name" value="WH-like_DNA-bd_sf"/>
</dbReference>
<name>A0AAJ6DD91_9MICC</name>
<dbReference type="InterPro" id="IPR050707">
    <property type="entry name" value="HTH_MetabolicPath_Reg"/>
</dbReference>
<dbReference type="GO" id="GO:0003700">
    <property type="term" value="F:DNA-binding transcription factor activity"/>
    <property type="evidence" value="ECO:0007669"/>
    <property type="project" value="TreeGrafter"/>
</dbReference>
<dbReference type="Pfam" id="PF01614">
    <property type="entry name" value="IclR_C"/>
    <property type="match status" value="2"/>
</dbReference>
<dbReference type="SMART" id="SM00346">
    <property type="entry name" value="HTH_ICLR"/>
    <property type="match status" value="1"/>
</dbReference>
<dbReference type="RefSeq" id="WP_279675440.1">
    <property type="nucleotide sequence ID" value="NZ_CP125880.1"/>
</dbReference>
<reference evidence="6 7" key="1">
    <citation type="submission" date="2023-03" db="EMBL/GenBank/DDBJ databases">
        <title>Complete genome sequences of several Auritidibacter ignavus strains isolated from ear infections.</title>
        <authorList>
            <person name="Baehr T."/>
            <person name="Baumhoegger A.M."/>
        </authorList>
    </citation>
    <scope>NUCLEOTIDE SEQUENCE [LARGE SCALE GENOMIC DNA]</scope>
    <source>
        <strain evidence="6 7">BABAE-6</strain>
    </source>
</reference>
<evidence type="ECO:0000313" key="7">
    <source>
        <dbReference type="Proteomes" id="UP001224674"/>
    </source>
</evidence>
<organism evidence="6 7">
    <name type="scientific">Auritidibacter ignavus</name>
    <dbReference type="NCBI Taxonomy" id="678932"/>
    <lineage>
        <taxon>Bacteria</taxon>
        <taxon>Bacillati</taxon>
        <taxon>Actinomycetota</taxon>
        <taxon>Actinomycetes</taxon>
        <taxon>Micrococcales</taxon>
        <taxon>Micrococcaceae</taxon>
        <taxon>Auritidibacter</taxon>
    </lineage>
</organism>
<dbReference type="InterPro" id="IPR005471">
    <property type="entry name" value="Tscrpt_reg_IclR_N"/>
</dbReference>
<evidence type="ECO:0000259" key="5">
    <source>
        <dbReference type="PROSITE" id="PS51078"/>
    </source>
</evidence>
<proteinExistence type="predicted"/>
<dbReference type="Pfam" id="PF09339">
    <property type="entry name" value="HTH_IclR"/>
    <property type="match status" value="1"/>
</dbReference>
<protein>
    <submittedName>
        <fullName evidence="6">IclR family transcriptional regulator</fullName>
    </submittedName>
</protein>
<evidence type="ECO:0000313" key="6">
    <source>
        <dbReference type="EMBL" id="WGH94485.1"/>
    </source>
</evidence>
<dbReference type="PROSITE" id="PS51078">
    <property type="entry name" value="ICLR_ED"/>
    <property type="match status" value="1"/>
</dbReference>
<dbReference type="AlphaFoldDB" id="A0AAJ6DD91"/>
<dbReference type="InterPro" id="IPR036390">
    <property type="entry name" value="WH_DNA-bd_sf"/>
</dbReference>
<dbReference type="InterPro" id="IPR029016">
    <property type="entry name" value="GAF-like_dom_sf"/>
</dbReference>
<keyword evidence="2" id="KW-0238">DNA-binding</keyword>
<dbReference type="Proteomes" id="UP001224674">
    <property type="component" value="Chromosome"/>
</dbReference>
<evidence type="ECO:0000256" key="1">
    <source>
        <dbReference type="ARBA" id="ARBA00023015"/>
    </source>
</evidence>
<dbReference type="PANTHER" id="PTHR30136">
    <property type="entry name" value="HELIX-TURN-HELIX TRANSCRIPTIONAL REGULATOR, ICLR FAMILY"/>
    <property type="match status" value="1"/>
</dbReference>
<gene>
    <name evidence="6" type="ORF">QDX21_04455</name>
</gene>
<dbReference type="PANTHER" id="PTHR30136:SF35">
    <property type="entry name" value="HTH-TYPE TRANSCRIPTIONAL REGULATOR RV1719"/>
    <property type="match status" value="1"/>
</dbReference>